<feature type="region of interest" description="Disordered" evidence="1">
    <location>
        <begin position="1"/>
        <end position="21"/>
    </location>
</feature>
<evidence type="ECO:0000313" key="2">
    <source>
        <dbReference type="EMBL" id="XCD05158.1"/>
    </source>
</evidence>
<evidence type="ECO:0000256" key="1">
    <source>
        <dbReference type="SAM" id="MobiDB-lite"/>
    </source>
</evidence>
<proteinExistence type="predicted"/>
<name>A0AAU8B0Q6_9CAUD</name>
<organism evidence="2">
    <name type="scientific">Dulem virus 35</name>
    <dbReference type="NCBI Taxonomy" id="3145753"/>
    <lineage>
        <taxon>Viruses</taxon>
        <taxon>Duplodnaviria</taxon>
        <taxon>Heunggongvirae</taxon>
        <taxon>Uroviricota</taxon>
        <taxon>Caudoviricetes</taxon>
    </lineage>
</organism>
<dbReference type="CDD" id="cd19958">
    <property type="entry name" value="pyocin_knob"/>
    <property type="match status" value="1"/>
</dbReference>
<accession>A0AAU8B0Q6</accession>
<dbReference type="EMBL" id="PP511522">
    <property type="protein sequence ID" value="XCD05158.1"/>
    <property type="molecule type" value="Genomic_DNA"/>
</dbReference>
<protein>
    <submittedName>
        <fullName evidence="2">Pyocin knob</fullName>
    </submittedName>
</protein>
<reference evidence="2" key="1">
    <citation type="submission" date="2024-03" db="EMBL/GenBank/DDBJ databases">
        <title>Diverse circular DNA viruses in blood, oral, and fecal samples of captive lemurs.</title>
        <authorList>
            <person name="Paietta E.N."/>
            <person name="Kraberger S."/>
            <person name="Lund M.C."/>
            <person name="Custer J.M."/>
            <person name="Vargas K.M."/>
            <person name="Ehmke E.E."/>
            <person name="Yoder A.D."/>
            <person name="Varsani A."/>
        </authorList>
    </citation>
    <scope>NUCLEOTIDE SEQUENCE</scope>
    <source>
        <strain evidence="2">Duke_24FS_4</strain>
    </source>
</reference>
<sequence>MENENTNIEEMPLSETEGDSLETVSEPMALSDAVVQSLADALTKIETYVPTVWVDNTEPDIDAEHLNHAEQAIMRVTALMNGAVDVIQDLQSQVTTLNSDFYIGRMPFGISYLGSDVDCNALTNYFQLAMGTNFPGAGFWYVMSIAYQKNDDGTIKIGKQIAYQYQGNDIYERYSNVSGVWSGWEKLLTNSDLSMTSGIIESDYLYRSARYSYNAFMVSLMINGLQNVPMNVFTEITTLPAGCRPSYEKNIYTKCPNGAEVRFNIATNGKLSVYVYDNSSVSNIAVDFVYLK</sequence>